<comment type="catalytic activity">
    <reaction evidence="1">
        <text>ATP + protein L-histidine = ADP + protein N-phospho-L-histidine.</text>
        <dbReference type="EC" id="2.7.13.3"/>
    </reaction>
</comment>
<dbReference type="EC" id="2.7.13.3" evidence="3"/>
<evidence type="ECO:0000313" key="18">
    <source>
        <dbReference type="Proteomes" id="UP000295361"/>
    </source>
</evidence>
<dbReference type="PRINTS" id="PR00344">
    <property type="entry name" value="BCTRLSENSOR"/>
</dbReference>
<dbReference type="Pfam" id="PF02518">
    <property type="entry name" value="HATPase_c"/>
    <property type="match status" value="1"/>
</dbReference>
<evidence type="ECO:0000256" key="9">
    <source>
        <dbReference type="ARBA" id="ARBA00022840"/>
    </source>
</evidence>
<evidence type="ECO:0000259" key="13">
    <source>
        <dbReference type="PROSITE" id="PS50109"/>
    </source>
</evidence>
<keyword evidence="5" id="KW-0808">Transferase</keyword>
<dbReference type="Gene3D" id="3.30.450.20">
    <property type="entry name" value="PAS domain"/>
    <property type="match status" value="1"/>
</dbReference>
<comment type="subcellular location">
    <subcellularLocation>
        <location evidence="2">Membrane</location>
        <topology evidence="2">Multi-pass membrane protein</topology>
    </subcellularLocation>
</comment>
<dbReference type="SMART" id="SM01079">
    <property type="entry name" value="CHASE"/>
    <property type="match status" value="1"/>
</dbReference>
<dbReference type="InterPro" id="IPR013655">
    <property type="entry name" value="PAS_fold_3"/>
</dbReference>
<dbReference type="InterPro" id="IPR035965">
    <property type="entry name" value="PAS-like_dom_sf"/>
</dbReference>
<keyword evidence="8" id="KW-0418">Kinase</keyword>
<dbReference type="InterPro" id="IPR005467">
    <property type="entry name" value="His_kinase_dom"/>
</dbReference>
<dbReference type="Gene3D" id="1.10.287.130">
    <property type="match status" value="1"/>
</dbReference>
<dbReference type="PROSITE" id="PS50109">
    <property type="entry name" value="HIS_KIN"/>
    <property type="match status" value="1"/>
</dbReference>
<evidence type="ECO:0000256" key="8">
    <source>
        <dbReference type="ARBA" id="ARBA00022777"/>
    </source>
</evidence>
<dbReference type="Proteomes" id="UP000295361">
    <property type="component" value="Unassembled WGS sequence"/>
</dbReference>
<dbReference type="Gene3D" id="3.30.565.10">
    <property type="entry name" value="Histidine kinase-like ATPase, C-terminal domain"/>
    <property type="match status" value="1"/>
</dbReference>
<keyword evidence="6" id="KW-0812">Transmembrane</keyword>
<evidence type="ECO:0000256" key="11">
    <source>
        <dbReference type="ARBA" id="ARBA00023012"/>
    </source>
</evidence>
<dbReference type="SMART" id="SM00091">
    <property type="entry name" value="PAS"/>
    <property type="match status" value="1"/>
</dbReference>
<dbReference type="GO" id="GO:0016020">
    <property type="term" value="C:membrane"/>
    <property type="evidence" value="ECO:0007669"/>
    <property type="project" value="UniProtKB-SubCell"/>
</dbReference>
<keyword evidence="11" id="KW-0902">Two-component regulatory system</keyword>
<dbReference type="InterPro" id="IPR000700">
    <property type="entry name" value="PAS-assoc_C"/>
</dbReference>
<dbReference type="AlphaFoldDB" id="A0A4R6QGN1"/>
<evidence type="ECO:0000256" key="4">
    <source>
        <dbReference type="ARBA" id="ARBA00022553"/>
    </source>
</evidence>
<dbReference type="SMART" id="SM00086">
    <property type="entry name" value="PAC"/>
    <property type="match status" value="1"/>
</dbReference>
<dbReference type="GO" id="GO:0000155">
    <property type="term" value="F:phosphorelay sensor kinase activity"/>
    <property type="evidence" value="ECO:0007669"/>
    <property type="project" value="InterPro"/>
</dbReference>
<dbReference type="InterPro" id="IPR050351">
    <property type="entry name" value="BphY/WalK/GraS-like"/>
</dbReference>
<dbReference type="InterPro" id="IPR036890">
    <property type="entry name" value="HATPase_C_sf"/>
</dbReference>
<evidence type="ECO:0000256" key="3">
    <source>
        <dbReference type="ARBA" id="ARBA00012438"/>
    </source>
</evidence>
<dbReference type="NCBIfam" id="TIGR00229">
    <property type="entry name" value="sensory_box"/>
    <property type="match status" value="1"/>
</dbReference>
<dbReference type="RefSeq" id="WP_133703583.1">
    <property type="nucleotide sequence ID" value="NZ_SNXS01000012.1"/>
</dbReference>
<evidence type="ECO:0000256" key="10">
    <source>
        <dbReference type="ARBA" id="ARBA00022989"/>
    </source>
</evidence>
<proteinExistence type="predicted"/>
<dbReference type="Gene3D" id="3.30.450.350">
    <property type="entry name" value="CHASE domain"/>
    <property type="match status" value="1"/>
</dbReference>
<dbReference type="PANTHER" id="PTHR42878">
    <property type="entry name" value="TWO-COMPONENT HISTIDINE KINASE"/>
    <property type="match status" value="1"/>
</dbReference>
<dbReference type="SUPFAM" id="SSF55785">
    <property type="entry name" value="PYP-like sensor domain (PAS domain)"/>
    <property type="match status" value="1"/>
</dbReference>
<dbReference type="GO" id="GO:0007234">
    <property type="term" value="P:osmosensory signaling via phosphorelay pathway"/>
    <property type="evidence" value="ECO:0007669"/>
    <property type="project" value="TreeGrafter"/>
</dbReference>
<gene>
    <name evidence="17" type="ORF">DES47_11247</name>
</gene>
<dbReference type="SUPFAM" id="SSF47384">
    <property type="entry name" value="Homodimeric domain of signal transducing histidine kinase"/>
    <property type="match status" value="1"/>
</dbReference>
<dbReference type="CDD" id="cd00130">
    <property type="entry name" value="PAS"/>
    <property type="match status" value="1"/>
</dbReference>
<sequence>MGALWFRGPWLAGGLALALGAGVSVQVARLDLEHQAQAQRAQVFGQLVALQAQLVGVLKSTFSATSGLVYLTSHQERLPADQFNGIARRTLARLPQIRNIAVAPDDQVQLVYPLSGNEAVLGFRYQTRPEQWATVLRARQQRRPVLAGPVKLVQGGEALIVREPVFLDALTPDAGPRYWGVISIVVSVAPLLKAGGLVESHPLALHLVGSDARGDSGAPIWGNARVAQQRPVRVPVEVPGGEWTLMATPQGGWQTPPFWMSSYFQIGLLNSLLLAAFVVALLSRQLRLRESQQRFTEMAASIDQVFYVAAPDLSRFDYVSPAYEQMFGLPAETLLHNPRAWWDAVHPDDVDRLRSRLRGGSWLGKVQTLWRARRADGELRNLCTSAFAVKGPDGRVQRIVGVVEDVTERLRAEQALLDLNNTLDQRVRERTAELSDTLQHLRQTQHELVRSEKLAALGAMVAGVAHQLNTPLGSSLTLATALQHQLDEFEAGTREGVRRSTLTGFVGWTREALVSLVRNLLHATRLVEGFKQAAADQAGSPRRSFLLDELVQEVLVTLQPLLQGQTVAVAVQQDLAPNLRLESYPGALSQVLAHLIENALLHGLHGLQGCEAPQLRIVARRLDDCLISLSIIDNGHGIAAEHLPRIFDPFFTTRLGQGGSGLGLHEVHKLVTGVLGGRVEVESAAGQGCCFKLTLPFEAPPLAPTEVQEVSTEAAA</sequence>
<reference evidence="17 18" key="1">
    <citation type="submission" date="2019-03" db="EMBL/GenBank/DDBJ databases">
        <title>Genomic Encyclopedia of Type Strains, Phase IV (KMG-IV): sequencing the most valuable type-strain genomes for metagenomic binning, comparative biology and taxonomic classification.</title>
        <authorList>
            <person name="Goeker M."/>
        </authorList>
    </citation>
    <scope>NUCLEOTIDE SEQUENCE [LARGE SCALE GENOMIC DNA]</scope>
    <source>
        <strain evidence="17 18">DSM 16998</strain>
    </source>
</reference>
<evidence type="ECO:0000259" key="15">
    <source>
        <dbReference type="PROSITE" id="PS50113"/>
    </source>
</evidence>
<dbReference type="GO" id="GO:0000156">
    <property type="term" value="F:phosphorelay response regulator activity"/>
    <property type="evidence" value="ECO:0007669"/>
    <property type="project" value="TreeGrafter"/>
</dbReference>
<dbReference type="InterPro" id="IPR042240">
    <property type="entry name" value="CHASE_sf"/>
</dbReference>
<organism evidence="17 18">
    <name type="scientific">Roseateles toxinivorans</name>
    <dbReference type="NCBI Taxonomy" id="270368"/>
    <lineage>
        <taxon>Bacteria</taxon>
        <taxon>Pseudomonadati</taxon>
        <taxon>Pseudomonadota</taxon>
        <taxon>Betaproteobacteria</taxon>
        <taxon>Burkholderiales</taxon>
        <taxon>Sphaerotilaceae</taxon>
        <taxon>Roseateles</taxon>
    </lineage>
</organism>
<evidence type="ECO:0000256" key="2">
    <source>
        <dbReference type="ARBA" id="ARBA00004141"/>
    </source>
</evidence>
<evidence type="ECO:0000259" key="16">
    <source>
        <dbReference type="PROSITE" id="PS50839"/>
    </source>
</evidence>
<protein>
    <recommendedName>
        <fullName evidence="3">histidine kinase</fullName>
        <ecNumber evidence="3">2.7.13.3</ecNumber>
    </recommendedName>
</protein>
<dbReference type="PROSITE" id="PS50839">
    <property type="entry name" value="CHASE"/>
    <property type="match status" value="1"/>
</dbReference>
<dbReference type="SUPFAM" id="SSF55874">
    <property type="entry name" value="ATPase domain of HSP90 chaperone/DNA topoisomerase II/histidine kinase"/>
    <property type="match status" value="1"/>
</dbReference>
<dbReference type="InterPro" id="IPR003661">
    <property type="entry name" value="HisK_dim/P_dom"/>
</dbReference>
<dbReference type="InterPro" id="IPR003594">
    <property type="entry name" value="HATPase_dom"/>
</dbReference>
<dbReference type="InterPro" id="IPR000014">
    <property type="entry name" value="PAS"/>
</dbReference>
<feature type="domain" description="CHASE" evidence="16">
    <location>
        <begin position="108"/>
        <end position="200"/>
    </location>
</feature>
<dbReference type="PROSITE" id="PS50113">
    <property type="entry name" value="PAC"/>
    <property type="match status" value="1"/>
</dbReference>
<evidence type="ECO:0000256" key="6">
    <source>
        <dbReference type="ARBA" id="ARBA00022692"/>
    </source>
</evidence>
<evidence type="ECO:0000259" key="14">
    <source>
        <dbReference type="PROSITE" id="PS50112"/>
    </source>
</evidence>
<dbReference type="InterPro" id="IPR006189">
    <property type="entry name" value="CHASE_dom"/>
</dbReference>
<evidence type="ECO:0000256" key="1">
    <source>
        <dbReference type="ARBA" id="ARBA00000085"/>
    </source>
</evidence>
<dbReference type="InterPro" id="IPR004358">
    <property type="entry name" value="Sig_transdc_His_kin-like_C"/>
</dbReference>
<dbReference type="GO" id="GO:0030295">
    <property type="term" value="F:protein kinase activator activity"/>
    <property type="evidence" value="ECO:0007669"/>
    <property type="project" value="TreeGrafter"/>
</dbReference>
<keyword evidence="4" id="KW-0597">Phosphoprotein</keyword>
<dbReference type="OrthoDB" id="224978at2"/>
<accession>A0A4R6QGN1</accession>
<dbReference type="Pfam" id="PF08447">
    <property type="entry name" value="PAS_3"/>
    <property type="match status" value="1"/>
</dbReference>
<comment type="caution">
    <text evidence="17">The sequence shown here is derived from an EMBL/GenBank/DDBJ whole genome shotgun (WGS) entry which is preliminary data.</text>
</comment>
<dbReference type="PANTHER" id="PTHR42878:SF7">
    <property type="entry name" value="SENSOR HISTIDINE KINASE GLRK"/>
    <property type="match status" value="1"/>
</dbReference>
<dbReference type="InParanoid" id="A0A4R6QGN1"/>
<dbReference type="CDD" id="cd00082">
    <property type="entry name" value="HisKA"/>
    <property type="match status" value="1"/>
</dbReference>
<dbReference type="Pfam" id="PF03924">
    <property type="entry name" value="CHASE"/>
    <property type="match status" value="1"/>
</dbReference>
<feature type="domain" description="PAS" evidence="14">
    <location>
        <begin position="291"/>
        <end position="358"/>
    </location>
</feature>
<keyword evidence="18" id="KW-1185">Reference proteome</keyword>
<feature type="domain" description="Histidine kinase" evidence="13">
    <location>
        <begin position="463"/>
        <end position="699"/>
    </location>
</feature>
<dbReference type="PROSITE" id="PS50112">
    <property type="entry name" value="PAS"/>
    <property type="match status" value="1"/>
</dbReference>
<keyword evidence="10" id="KW-1133">Transmembrane helix</keyword>
<name>A0A4R6QGN1_9BURK</name>
<keyword evidence="12" id="KW-0472">Membrane</keyword>
<dbReference type="GO" id="GO:0005524">
    <property type="term" value="F:ATP binding"/>
    <property type="evidence" value="ECO:0007669"/>
    <property type="project" value="UniProtKB-KW"/>
</dbReference>
<evidence type="ECO:0000313" key="17">
    <source>
        <dbReference type="EMBL" id="TDP61498.1"/>
    </source>
</evidence>
<dbReference type="InterPro" id="IPR036097">
    <property type="entry name" value="HisK_dim/P_sf"/>
</dbReference>
<evidence type="ECO:0000256" key="12">
    <source>
        <dbReference type="ARBA" id="ARBA00023136"/>
    </source>
</evidence>
<keyword evidence="7" id="KW-0547">Nucleotide-binding</keyword>
<dbReference type="SMART" id="SM00387">
    <property type="entry name" value="HATPase_c"/>
    <property type="match status" value="1"/>
</dbReference>
<evidence type="ECO:0000256" key="5">
    <source>
        <dbReference type="ARBA" id="ARBA00022679"/>
    </source>
</evidence>
<evidence type="ECO:0000256" key="7">
    <source>
        <dbReference type="ARBA" id="ARBA00022741"/>
    </source>
</evidence>
<dbReference type="EMBL" id="SNXS01000012">
    <property type="protein sequence ID" value="TDP61498.1"/>
    <property type="molecule type" value="Genomic_DNA"/>
</dbReference>
<keyword evidence="9" id="KW-0067">ATP-binding</keyword>
<dbReference type="InterPro" id="IPR001610">
    <property type="entry name" value="PAC"/>
</dbReference>
<feature type="domain" description="PAC" evidence="15">
    <location>
        <begin position="366"/>
        <end position="418"/>
    </location>
</feature>